<accession>A0ABR0UW00</accession>
<dbReference type="InterPro" id="IPR058353">
    <property type="entry name" value="DUF8040"/>
</dbReference>
<protein>
    <recommendedName>
        <fullName evidence="1">DUF8040 domain-containing protein</fullName>
    </recommendedName>
</protein>
<name>A0ABR0UW00_REHGL</name>
<evidence type="ECO:0000313" key="3">
    <source>
        <dbReference type="Proteomes" id="UP001318860"/>
    </source>
</evidence>
<organism evidence="2 3">
    <name type="scientific">Rehmannia glutinosa</name>
    <name type="common">Chinese foxglove</name>
    <dbReference type="NCBI Taxonomy" id="99300"/>
    <lineage>
        <taxon>Eukaryota</taxon>
        <taxon>Viridiplantae</taxon>
        <taxon>Streptophyta</taxon>
        <taxon>Embryophyta</taxon>
        <taxon>Tracheophyta</taxon>
        <taxon>Spermatophyta</taxon>
        <taxon>Magnoliopsida</taxon>
        <taxon>eudicotyledons</taxon>
        <taxon>Gunneridae</taxon>
        <taxon>Pentapetalae</taxon>
        <taxon>asterids</taxon>
        <taxon>lamiids</taxon>
        <taxon>Lamiales</taxon>
        <taxon>Orobanchaceae</taxon>
        <taxon>Rehmannieae</taxon>
        <taxon>Rehmannia</taxon>
    </lineage>
</organism>
<reference evidence="2 3" key="1">
    <citation type="journal article" date="2021" name="Comput. Struct. Biotechnol. J.">
        <title>De novo genome assembly of the potent medicinal plant Rehmannia glutinosa using nanopore technology.</title>
        <authorList>
            <person name="Ma L."/>
            <person name="Dong C."/>
            <person name="Song C."/>
            <person name="Wang X."/>
            <person name="Zheng X."/>
            <person name="Niu Y."/>
            <person name="Chen S."/>
            <person name="Feng W."/>
        </authorList>
    </citation>
    <scope>NUCLEOTIDE SEQUENCE [LARGE SCALE GENOMIC DNA]</scope>
    <source>
        <strain evidence="2">DH-2019</strain>
    </source>
</reference>
<gene>
    <name evidence="2" type="ORF">DH2020_039373</name>
</gene>
<dbReference type="EMBL" id="JABTTQ020001982">
    <property type="protein sequence ID" value="KAK6126878.1"/>
    <property type="molecule type" value="Genomic_DNA"/>
</dbReference>
<evidence type="ECO:0000313" key="2">
    <source>
        <dbReference type="EMBL" id="KAK6126878.1"/>
    </source>
</evidence>
<keyword evidence="3" id="KW-1185">Reference proteome</keyword>
<dbReference type="Pfam" id="PF26138">
    <property type="entry name" value="DUF8040"/>
    <property type="match status" value="1"/>
</dbReference>
<evidence type="ECO:0000259" key="1">
    <source>
        <dbReference type="Pfam" id="PF26138"/>
    </source>
</evidence>
<feature type="domain" description="DUF8040" evidence="1">
    <location>
        <begin position="59"/>
        <end position="140"/>
    </location>
</feature>
<dbReference type="Proteomes" id="UP001318860">
    <property type="component" value="Unassembled WGS sequence"/>
</dbReference>
<proteinExistence type="predicted"/>
<sequence length="186" mass="22161">MAEIGRRRAQIFLIVEEIMVESFLCVLNLLMTRIHNNNRTRRRRESRVIRYVMVDRIFKQVEHMQDLIEVSDVYCLDDLRMTRVAFSRWCCLLKHVGGHTDSRYVSVNEKVALFISILAHHKKVRIVRFNFKRSGQTVSASCCPERYDEDDNNEEEIDEADFIDSVEPSQAWTYWRDNLAREMLNE</sequence>
<comment type="caution">
    <text evidence="2">The sequence shown here is derived from an EMBL/GenBank/DDBJ whole genome shotgun (WGS) entry which is preliminary data.</text>
</comment>